<sequence>MVFVVGLPKTLGRDGEYIIKLNLIALDKDLSYEEESVTVLGRNVRKLRTTKIISTKAIKVDIASPLDASPKHRFSHRVSLVHGLACWNFGKLKVHSVTRRVALVKHLDANHRKKVLI</sequence>
<protein>
    <submittedName>
        <fullName evidence="1">Uncharacterized protein</fullName>
    </submittedName>
</protein>
<keyword evidence="2" id="KW-1185">Reference proteome</keyword>
<dbReference type="Proteomes" id="UP001234989">
    <property type="component" value="Chromosome 12"/>
</dbReference>
<reference evidence="1" key="1">
    <citation type="submission" date="2023-08" db="EMBL/GenBank/DDBJ databases">
        <title>A de novo genome assembly of Solanum verrucosum Schlechtendal, a Mexican diploid species geographically isolated from the other diploid A-genome species in potato relatives.</title>
        <authorList>
            <person name="Hosaka K."/>
        </authorList>
    </citation>
    <scope>NUCLEOTIDE SEQUENCE</scope>
    <source>
        <tissue evidence="1">Young leaves</tissue>
    </source>
</reference>
<dbReference type="AlphaFoldDB" id="A0AAF1A2N4"/>
<proteinExistence type="predicted"/>
<evidence type="ECO:0000313" key="1">
    <source>
        <dbReference type="EMBL" id="WMV58295.1"/>
    </source>
</evidence>
<dbReference type="EMBL" id="CP133623">
    <property type="protein sequence ID" value="WMV58295.1"/>
    <property type="molecule type" value="Genomic_DNA"/>
</dbReference>
<accession>A0AAF1A2N4</accession>
<name>A0AAF1A2N4_SOLVR</name>
<gene>
    <name evidence="1" type="ORF">MTR67_051680</name>
</gene>
<organism evidence="1 2">
    <name type="scientific">Solanum verrucosum</name>
    <dbReference type="NCBI Taxonomy" id="315347"/>
    <lineage>
        <taxon>Eukaryota</taxon>
        <taxon>Viridiplantae</taxon>
        <taxon>Streptophyta</taxon>
        <taxon>Embryophyta</taxon>
        <taxon>Tracheophyta</taxon>
        <taxon>Spermatophyta</taxon>
        <taxon>Magnoliopsida</taxon>
        <taxon>eudicotyledons</taxon>
        <taxon>Gunneridae</taxon>
        <taxon>Pentapetalae</taxon>
        <taxon>asterids</taxon>
        <taxon>lamiids</taxon>
        <taxon>Solanales</taxon>
        <taxon>Solanaceae</taxon>
        <taxon>Solanoideae</taxon>
        <taxon>Solaneae</taxon>
        <taxon>Solanum</taxon>
    </lineage>
</organism>
<evidence type="ECO:0000313" key="2">
    <source>
        <dbReference type="Proteomes" id="UP001234989"/>
    </source>
</evidence>